<dbReference type="InterPro" id="IPR029063">
    <property type="entry name" value="SAM-dependent_MTases_sf"/>
</dbReference>
<dbReference type="InterPro" id="IPR010769">
    <property type="entry name" value="rRNA_MeTrfase_GmN_bac"/>
</dbReference>
<dbReference type="EC" id="2.1.1.179" evidence="3"/>
<evidence type="ECO:0000256" key="6">
    <source>
        <dbReference type="ARBA" id="ARBA00022603"/>
    </source>
</evidence>
<dbReference type="InterPro" id="IPR025981">
    <property type="entry name" value="rRNA_MeTrfase"/>
</dbReference>
<keyword evidence="8 11" id="KW-0949">S-adenosyl-L-methionine</keyword>
<keyword evidence="7 12" id="KW-0808">Transferase</keyword>
<evidence type="ECO:0000256" key="8">
    <source>
        <dbReference type="ARBA" id="ARBA00022691"/>
    </source>
</evidence>
<evidence type="ECO:0000256" key="10">
    <source>
        <dbReference type="ARBA" id="ARBA00033062"/>
    </source>
</evidence>
<dbReference type="PIRSF" id="PIRSF015852">
    <property type="entry name" value="RRNA_mtase_Grm"/>
    <property type="match status" value="1"/>
</dbReference>
<dbReference type="AlphaFoldDB" id="A0A0S7BIT0"/>
<name>A0A0S7BIT0_9CHLR</name>
<dbReference type="RefSeq" id="WP_075074704.1">
    <property type="nucleotide sequence ID" value="NZ_DF967972.1"/>
</dbReference>
<dbReference type="Proteomes" id="UP000055060">
    <property type="component" value="Unassembled WGS sequence"/>
</dbReference>
<comment type="catalytic activity">
    <reaction evidence="1">
        <text>guanosine(1405) in 16S rRNA + S-adenosyl-L-methionine = N(7)-methylguanosine(1405) in 16S rRNA + S-adenosyl-L-homocysteine</text>
        <dbReference type="Rhea" id="RHEA:42772"/>
        <dbReference type="Rhea" id="RHEA-COMP:10225"/>
        <dbReference type="Rhea" id="RHEA-COMP:10226"/>
        <dbReference type="ChEBI" id="CHEBI:57856"/>
        <dbReference type="ChEBI" id="CHEBI:59789"/>
        <dbReference type="ChEBI" id="CHEBI:74269"/>
        <dbReference type="ChEBI" id="CHEBI:74480"/>
        <dbReference type="EC" id="2.1.1.179"/>
    </reaction>
</comment>
<feature type="binding site" evidence="11">
    <location>
        <position position="128"/>
    </location>
    <ligand>
        <name>S-adenosyl-L-methionine</name>
        <dbReference type="ChEBI" id="CHEBI:59789"/>
    </ligand>
</feature>
<evidence type="ECO:0000256" key="3">
    <source>
        <dbReference type="ARBA" id="ARBA00012300"/>
    </source>
</evidence>
<dbReference type="Gene3D" id="3.40.50.150">
    <property type="entry name" value="Vaccinia Virus protein VP39"/>
    <property type="match status" value="1"/>
</dbReference>
<sequence length="272" mass="30384">MPSDVSIQALVDELLNSRKYRDLNLPVETVRDLLEQELPRHRNPKDALKAVRHKLHTIVAPYLGDPDYTRVAADLQAASAAGPAVLREACTRVLEAHASTRERLTVLEDFYPRLFAVTGVPATLLDLACGLNPFAWPWMGLPATTRYHAYDIHAPRVAAINAFFQTQGLAPLAEVRDVLVRPPEIEADVAFLFKEAHRMEERSRGCSRPFWRALKVGWLLVSLPAESLSGKFQLAERQRALVSDAIGDAAWPVTELVFGAEMVFCIDKRHDS</sequence>
<accession>A0A0S7BIT0</accession>
<comment type="similarity">
    <text evidence="2">Belongs to the methyltransferase superfamily. Aminoglycoside resistance family.</text>
</comment>
<evidence type="ECO:0000313" key="13">
    <source>
        <dbReference type="Proteomes" id="UP000055060"/>
    </source>
</evidence>
<evidence type="ECO:0000256" key="1">
    <source>
        <dbReference type="ARBA" id="ARBA00001643"/>
    </source>
</evidence>
<proteinExistence type="inferred from homology"/>
<feature type="binding site" evidence="11">
    <location>
        <position position="151"/>
    </location>
    <ligand>
        <name>S-adenosyl-L-methionine</name>
        <dbReference type="ChEBI" id="CHEBI:59789"/>
    </ligand>
</feature>
<keyword evidence="5" id="KW-0698">rRNA processing</keyword>
<dbReference type="GO" id="GO:0008649">
    <property type="term" value="F:rRNA methyltransferase activity"/>
    <property type="evidence" value="ECO:0007669"/>
    <property type="project" value="InterPro"/>
</dbReference>
<evidence type="ECO:0000256" key="5">
    <source>
        <dbReference type="ARBA" id="ARBA00022552"/>
    </source>
</evidence>
<feature type="binding site" evidence="11">
    <location>
        <begin position="177"/>
        <end position="178"/>
    </location>
    <ligand>
        <name>S-adenosyl-L-methionine</name>
        <dbReference type="ChEBI" id="CHEBI:59789"/>
    </ligand>
</feature>
<keyword evidence="9" id="KW-0046">Antibiotic resistance</keyword>
<organism evidence="12">
    <name type="scientific">Longilinea arvoryzae</name>
    <dbReference type="NCBI Taxonomy" id="360412"/>
    <lineage>
        <taxon>Bacteria</taxon>
        <taxon>Bacillati</taxon>
        <taxon>Chloroflexota</taxon>
        <taxon>Anaerolineae</taxon>
        <taxon>Anaerolineales</taxon>
        <taxon>Anaerolineaceae</taxon>
        <taxon>Longilinea</taxon>
    </lineage>
</organism>
<dbReference type="EMBL" id="DF967972">
    <property type="protein sequence ID" value="GAP15529.1"/>
    <property type="molecule type" value="Genomic_DNA"/>
</dbReference>
<dbReference type="OrthoDB" id="3352509at2"/>
<keyword evidence="6 12" id="KW-0489">Methyltransferase</keyword>
<evidence type="ECO:0000256" key="2">
    <source>
        <dbReference type="ARBA" id="ARBA00005487"/>
    </source>
</evidence>
<evidence type="ECO:0000313" key="12">
    <source>
        <dbReference type="EMBL" id="GAP15529.1"/>
    </source>
</evidence>
<dbReference type="GO" id="GO:0046677">
    <property type="term" value="P:response to antibiotic"/>
    <property type="evidence" value="ECO:0007669"/>
    <property type="project" value="UniProtKB-KW"/>
</dbReference>
<dbReference type="STRING" id="360412.LARV_03319"/>
<evidence type="ECO:0000256" key="7">
    <source>
        <dbReference type="ARBA" id="ARBA00022679"/>
    </source>
</evidence>
<feature type="binding site" evidence="11">
    <location>
        <begin position="97"/>
        <end position="103"/>
    </location>
    <ligand>
        <name>S-adenosyl-L-methionine</name>
        <dbReference type="ChEBI" id="CHEBI:59789"/>
    </ligand>
</feature>
<dbReference type="SUPFAM" id="SSF53335">
    <property type="entry name" value="S-adenosyl-L-methionine-dependent methyltransferases"/>
    <property type="match status" value="1"/>
</dbReference>
<dbReference type="Pfam" id="PF07091">
    <property type="entry name" value="FmrO"/>
    <property type="match status" value="1"/>
</dbReference>
<dbReference type="Gene3D" id="1.10.8.10">
    <property type="entry name" value="DNA helicase RuvA subunit, C-terminal domain"/>
    <property type="match status" value="1"/>
</dbReference>
<reference evidence="12" key="1">
    <citation type="submission" date="2015-07" db="EMBL/GenBank/DDBJ databases">
        <title>Draft Genome Sequences of Anaerolinea thermolimosa IMO-1, Bellilinea caldifistulae GOMI-1, Leptolinea tardivitalis YMTK-2, Levilinea saccharolytica KIBI-1,Longilinea arvoryzae KOME-1, Previously Described as Members of the Anaerolineaceae (Chloroflexi).</title>
        <authorList>
            <person name="Sekiguchi Y."/>
            <person name="Ohashi A."/>
            <person name="Matsuura N."/>
            <person name="Tourlousse M.D."/>
        </authorList>
    </citation>
    <scope>NUCLEOTIDE SEQUENCE [LARGE SCALE GENOMIC DNA]</scope>
    <source>
        <strain evidence="12">KOME-1</strain>
    </source>
</reference>
<keyword evidence="13" id="KW-1185">Reference proteome</keyword>
<evidence type="ECO:0000256" key="9">
    <source>
        <dbReference type="ARBA" id="ARBA00023251"/>
    </source>
</evidence>
<gene>
    <name evidence="12" type="ORF">LARV_03319</name>
</gene>
<protein>
    <recommendedName>
        <fullName evidence="4">16S rRNA (guanine(1405)-N(7))-methyltransferase</fullName>
        <ecNumber evidence="3">2.1.1.179</ecNumber>
    </recommendedName>
    <alternativeName>
        <fullName evidence="10">16S rRNA m7G1405 methyltransferase</fullName>
    </alternativeName>
</protein>
<evidence type="ECO:0000256" key="4">
    <source>
        <dbReference type="ARBA" id="ARBA00015154"/>
    </source>
</evidence>
<evidence type="ECO:0000256" key="11">
    <source>
        <dbReference type="PIRSR" id="PIRSR015852-1"/>
    </source>
</evidence>